<evidence type="ECO:0008006" key="3">
    <source>
        <dbReference type="Google" id="ProtNLM"/>
    </source>
</evidence>
<dbReference type="EMBL" id="MINH01000021">
    <property type="protein sequence ID" value="POG05518.1"/>
    <property type="molecule type" value="Genomic_DNA"/>
</dbReference>
<name>A0A2S3WVT1_PSEPU</name>
<accession>A0A2S3WVT1</accession>
<proteinExistence type="predicted"/>
<protein>
    <recommendedName>
        <fullName evidence="3">Permuted papain-like amidase enzyme, YaeF/YiiX, C92 family</fullName>
    </recommendedName>
</protein>
<dbReference type="InterPro" id="IPR038765">
    <property type="entry name" value="Papain-like_cys_pep_sf"/>
</dbReference>
<dbReference type="RefSeq" id="WP_028699936.1">
    <property type="nucleotide sequence ID" value="NZ_JADUCP010000021.1"/>
</dbReference>
<reference evidence="1 2" key="2">
    <citation type="submission" date="2018-03" db="EMBL/GenBank/DDBJ databases">
        <title>Draft genome of Pseudomonas putida strain KH-21-114.</title>
        <authorList>
            <person name="Yoshizawa S."/>
            <person name="Khan N.H."/>
            <person name="Nishimura M."/>
            <person name="Chiura H.X."/>
            <person name="Ogura Y."/>
            <person name="Hayashi T."/>
            <person name="Kogure K."/>
        </authorList>
    </citation>
    <scope>NUCLEOTIDE SEQUENCE [LARGE SCALE GENOMIC DNA]</scope>
    <source>
        <strain evidence="1 2">KH-21-114</strain>
    </source>
</reference>
<comment type="caution">
    <text evidence="1">The sequence shown here is derived from an EMBL/GenBank/DDBJ whole genome shotgun (WGS) entry which is preliminary data.</text>
</comment>
<dbReference type="Gene3D" id="3.90.1720.10">
    <property type="entry name" value="endopeptidase domain like (from Nostoc punctiforme)"/>
    <property type="match status" value="1"/>
</dbReference>
<gene>
    <name evidence="1" type="ORF">BGP84_21835</name>
</gene>
<evidence type="ECO:0000313" key="2">
    <source>
        <dbReference type="Proteomes" id="UP000237230"/>
    </source>
</evidence>
<dbReference type="OrthoDB" id="7843671at2"/>
<dbReference type="Pfam" id="PF05708">
    <property type="entry name" value="Peptidase_C92"/>
    <property type="match status" value="1"/>
</dbReference>
<evidence type="ECO:0000313" key="1">
    <source>
        <dbReference type="EMBL" id="POG05518.1"/>
    </source>
</evidence>
<organism evidence="1 2">
    <name type="scientific">Pseudomonas putida</name>
    <name type="common">Arthrobacter siderocapsulatus</name>
    <dbReference type="NCBI Taxonomy" id="303"/>
    <lineage>
        <taxon>Bacteria</taxon>
        <taxon>Pseudomonadati</taxon>
        <taxon>Pseudomonadota</taxon>
        <taxon>Gammaproteobacteria</taxon>
        <taxon>Pseudomonadales</taxon>
        <taxon>Pseudomonadaceae</taxon>
        <taxon>Pseudomonas</taxon>
    </lineage>
</organism>
<dbReference type="SUPFAM" id="SSF54001">
    <property type="entry name" value="Cysteine proteinases"/>
    <property type="match status" value="1"/>
</dbReference>
<dbReference type="InterPro" id="IPR024453">
    <property type="entry name" value="Peptidase_C92"/>
</dbReference>
<reference evidence="1 2" key="1">
    <citation type="submission" date="2016-08" db="EMBL/GenBank/DDBJ databases">
        <authorList>
            <person name="Seilhamer J.J."/>
        </authorList>
    </citation>
    <scope>NUCLEOTIDE SEQUENCE [LARGE SCALE GENOMIC DNA]</scope>
    <source>
        <strain evidence="1 2">KH-21-114</strain>
    </source>
</reference>
<dbReference type="Proteomes" id="UP000237230">
    <property type="component" value="Unassembled WGS sequence"/>
</dbReference>
<dbReference type="AlphaFoldDB" id="A0A2S3WVT1"/>
<sequence length="373" mass="42881">MSSNKFILERSLLRRADILLTGDKSLTSLGIRAATASRYSHAALYIGGTTIEATLDGVFSKSPQRLIFDKATDILVLRAKRPLSEEEVNAICDYAQSKVGSLYSVNEAITVRARSLLRHKESERQFCSRLVAKSFEHANFNLINLRNPAFCTPRQLSLCQAFEPVPGVVRPASEAEVTFAMTEDPNQTHQRQTYDWLGKVRHLVGENEELAKKWDIQALDDVNSFLLAHPEYDQQISEFMQSSGYLEFYKIESINNPHRYSSKLLIHQLRQIEDPGDYIDDELEKEPGLFRRFGTMQYQLSQLYKEKNLNFFWLQIRLYNNMLKEILIRVSVIRDTYLSLRMPEEAQNLNSTIETVASVVRQGQELLDGHRPI</sequence>